<name>A0A8D5ZJC7_9CREN</name>
<accession>A0A8D5ZJC7</accession>
<gene>
    <name evidence="1" type="ORF">KN1_27410</name>
</gene>
<dbReference type="RefSeq" id="WP_221288197.1">
    <property type="nucleotide sequence ID" value="NZ_AP024597.1"/>
</dbReference>
<dbReference type="AlphaFoldDB" id="A0A8D5ZJC7"/>
<reference evidence="1 2" key="1">
    <citation type="submission" date="2021-04" db="EMBL/GenBank/DDBJ databases">
        <title>Complete genome sequence of Stygiolobus sp. KN-1.</title>
        <authorList>
            <person name="Nakamura K."/>
            <person name="Sakai H."/>
            <person name="Kurosawa N."/>
        </authorList>
    </citation>
    <scope>NUCLEOTIDE SEQUENCE [LARGE SCALE GENOMIC DNA]</scope>
    <source>
        <strain evidence="1 2">KN-1</strain>
    </source>
</reference>
<sequence length="123" mass="14635">MELRNNDLTYTVALKFIELREKLGKDLIKVAYDKNKNKIVAFVRKKPEFRLDDVELKSLVEELQEKLVSIRGVERIEIDNNSSEIRIFVNRIYPELFEDVSVIVYEIGKEFEENIEWKIIEVT</sequence>
<organism evidence="1 2">
    <name type="scientific">Stygiolobus caldivivus</name>
    <dbReference type="NCBI Taxonomy" id="2824673"/>
    <lineage>
        <taxon>Archaea</taxon>
        <taxon>Thermoproteota</taxon>
        <taxon>Thermoprotei</taxon>
        <taxon>Sulfolobales</taxon>
        <taxon>Sulfolobaceae</taxon>
        <taxon>Stygiolobus</taxon>
    </lineage>
</organism>
<dbReference type="GeneID" id="66164464"/>
<evidence type="ECO:0000313" key="2">
    <source>
        <dbReference type="Proteomes" id="UP000825123"/>
    </source>
</evidence>
<keyword evidence="2" id="KW-1185">Reference proteome</keyword>
<evidence type="ECO:0000313" key="1">
    <source>
        <dbReference type="EMBL" id="BCU71444.1"/>
    </source>
</evidence>
<proteinExistence type="predicted"/>
<dbReference type="Proteomes" id="UP000825123">
    <property type="component" value="Chromosome"/>
</dbReference>
<protein>
    <submittedName>
        <fullName evidence="1">Uncharacterized protein</fullName>
    </submittedName>
</protein>
<dbReference type="EMBL" id="AP024597">
    <property type="protein sequence ID" value="BCU71444.1"/>
    <property type="molecule type" value="Genomic_DNA"/>
</dbReference>
<dbReference type="KEGG" id="csty:KN1_27410"/>